<reference evidence="15 16" key="1">
    <citation type="submission" date="2023-07" db="EMBL/GenBank/DDBJ databases">
        <title>Genomic Encyclopedia of Type Strains, Phase IV (KMG-IV): sequencing the most valuable type-strain genomes for metagenomic binning, comparative biology and taxonomic classification.</title>
        <authorList>
            <person name="Goeker M."/>
        </authorList>
    </citation>
    <scope>NUCLEOTIDE SEQUENCE [LARGE SCALE GENOMIC DNA]</scope>
    <source>
        <strain evidence="15 16">B6-8</strain>
    </source>
</reference>
<keyword evidence="7 10" id="KW-0573">Peptidoglycan synthesis</keyword>
<dbReference type="InterPro" id="IPR013221">
    <property type="entry name" value="Mur_ligase_cen"/>
</dbReference>
<dbReference type="PANTHER" id="PTHR43024">
    <property type="entry name" value="UDP-N-ACETYLMURAMOYL-TRIPEPTIDE--D-ALANYL-D-ALANINE LIGASE"/>
    <property type="match status" value="1"/>
</dbReference>
<dbReference type="InterPro" id="IPR035911">
    <property type="entry name" value="MurE/MurF_N"/>
</dbReference>
<protein>
    <recommendedName>
        <fullName evidence="10 11">UDP-N-acetylmuramoyl-tripeptide--D-alanyl-D-alanine ligase</fullName>
        <ecNumber evidence="10 11">6.3.2.10</ecNumber>
    </recommendedName>
    <alternativeName>
        <fullName evidence="10">D-alanyl-D-alanine-adding enzyme</fullName>
    </alternativeName>
</protein>
<keyword evidence="8 10" id="KW-0131">Cell cycle</keyword>
<dbReference type="PANTHER" id="PTHR43024:SF1">
    <property type="entry name" value="UDP-N-ACETYLMURAMOYL-TRIPEPTIDE--D-ALANYL-D-ALANINE LIGASE"/>
    <property type="match status" value="1"/>
</dbReference>
<dbReference type="InterPro" id="IPR004101">
    <property type="entry name" value="Mur_ligase_C"/>
</dbReference>
<dbReference type="SUPFAM" id="SSF53244">
    <property type="entry name" value="MurD-like peptide ligases, peptide-binding domain"/>
    <property type="match status" value="1"/>
</dbReference>
<evidence type="ECO:0000256" key="9">
    <source>
        <dbReference type="ARBA" id="ARBA00023316"/>
    </source>
</evidence>
<keyword evidence="1 10" id="KW-0963">Cytoplasm</keyword>
<keyword evidence="5 10" id="KW-0067">ATP-binding</keyword>
<keyword evidence="6 10" id="KW-0133">Cell shape</keyword>
<dbReference type="HAMAP" id="MF_02019">
    <property type="entry name" value="MurF"/>
    <property type="match status" value="1"/>
</dbReference>
<comment type="function">
    <text evidence="10 11">Involved in cell wall formation. Catalyzes the final step in the synthesis of UDP-N-acetylmuramoyl-pentapeptide, the precursor of murein.</text>
</comment>
<feature type="domain" description="Mur ligase C-terminal" evidence="13">
    <location>
        <begin position="338"/>
        <end position="453"/>
    </location>
</feature>
<comment type="catalytic activity">
    <reaction evidence="10 11">
        <text>D-alanyl-D-alanine + UDP-N-acetyl-alpha-D-muramoyl-L-alanyl-gamma-D-glutamyl-meso-2,6-diaminopimelate + ATP = UDP-N-acetyl-alpha-D-muramoyl-L-alanyl-gamma-D-glutamyl-meso-2,6-diaminopimeloyl-D-alanyl-D-alanine + ADP + phosphate + H(+)</text>
        <dbReference type="Rhea" id="RHEA:28374"/>
        <dbReference type="ChEBI" id="CHEBI:15378"/>
        <dbReference type="ChEBI" id="CHEBI:30616"/>
        <dbReference type="ChEBI" id="CHEBI:43474"/>
        <dbReference type="ChEBI" id="CHEBI:57822"/>
        <dbReference type="ChEBI" id="CHEBI:61386"/>
        <dbReference type="ChEBI" id="CHEBI:83905"/>
        <dbReference type="ChEBI" id="CHEBI:456216"/>
        <dbReference type="EC" id="6.3.2.10"/>
    </reaction>
</comment>
<keyword evidence="16" id="KW-1185">Reference proteome</keyword>
<dbReference type="InterPro" id="IPR036565">
    <property type="entry name" value="Mur-like_cat_sf"/>
</dbReference>
<evidence type="ECO:0000256" key="3">
    <source>
        <dbReference type="ARBA" id="ARBA00022618"/>
    </source>
</evidence>
<evidence type="ECO:0000259" key="13">
    <source>
        <dbReference type="Pfam" id="PF02875"/>
    </source>
</evidence>
<keyword evidence="4 10" id="KW-0547">Nucleotide-binding</keyword>
<name>A0ABU0HBT6_9HYPH</name>
<dbReference type="SUPFAM" id="SSF63418">
    <property type="entry name" value="MurE/MurF N-terminal domain"/>
    <property type="match status" value="1"/>
</dbReference>
<dbReference type="EC" id="6.3.2.10" evidence="10 11"/>
<evidence type="ECO:0000313" key="16">
    <source>
        <dbReference type="Proteomes" id="UP001241603"/>
    </source>
</evidence>
<dbReference type="SUPFAM" id="SSF53623">
    <property type="entry name" value="MurD-like peptide ligases, catalytic domain"/>
    <property type="match status" value="1"/>
</dbReference>
<accession>A0ABU0HBT6</accession>
<evidence type="ECO:0000256" key="7">
    <source>
        <dbReference type="ARBA" id="ARBA00022984"/>
    </source>
</evidence>
<evidence type="ECO:0000256" key="4">
    <source>
        <dbReference type="ARBA" id="ARBA00022741"/>
    </source>
</evidence>
<evidence type="ECO:0000256" key="8">
    <source>
        <dbReference type="ARBA" id="ARBA00023306"/>
    </source>
</evidence>
<comment type="caution">
    <text evidence="15">The sequence shown here is derived from an EMBL/GenBank/DDBJ whole genome shotgun (WGS) entry which is preliminary data.</text>
</comment>
<evidence type="ECO:0000256" key="11">
    <source>
        <dbReference type="RuleBase" id="RU004136"/>
    </source>
</evidence>
<dbReference type="InterPro" id="IPR051046">
    <property type="entry name" value="MurCDEF_CellWall_CoF430Synth"/>
</dbReference>
<keyword evidence="2 10" id="KW-0436">Ligase</keyword>
<evidence type="ECO:0000313" key="15">
    <source>
        <dbReference type="EMBL" id="MDQ0439772.1"/>
    </source>
</evidence>
<dbReference type="EMBL" id="JAUSVO010000006">
    <property type="protein sequence ID" value="MDQ0439772.1"/>
    <property type="molecule type" value="Genomic_DNA"/>
</dbReference>
<dbReference type="Gene3D" id="3.40.1390.10">
    <property type="entry name" value="MurE/MurF, N-terminal domain"/>
    <property type="match status" value="1"/>
</dbReference>
<sequence length="483" mass="50441">MTQPLWTFADFVAAMNGRPTGLEPGVISGISIDSRTTAPGDAFFAIRGDQFDGHDFVGSAAAHGASVAVIAEERLAALGRMTLPLVVVSDVLHALEALGLAARARSMARIVAVTGSVGKTSTKEMLARALAGSGPTHYSPASFNNHWGVPLTLSRLPADARYAVFEIGMNHPGEITPLVGMVRPHVAIVTNIEAVHLQYFEDGIDGIVRAKAEIFSGIEPGGAAILNRDNPHFEKLALLAIDAGVERVLGFGQGAGAEGRLLAVDLQADHSLVTANILGNEISFTIGAPGRHLVQNALAVLLATVELGADIELAATALGAMAAPKGRGARHQIWIDGGQATLIDESYNASPTSMRAAMAVLATTAPAGAGRRIAVLGDMLELGPDTQRLHAELVDPLMQAGVDRVYLAGPSMHALWEVLPAAMQGHYAEKASELELILVEEVAAGDVVMVKGSNGSRMAPLVETLKTRFSPHAERDPGLQGPN</sequence>
<dbReference type="InterPro" id="IPR005863">
    <property type="entry name" value="UDP-N-AcMur_synth"/>
</dbReference>
<keyword evidence="9 10" id="KW-0961">Cell wall biogenesis/degradation</keyword>
<dbReference type="Pfam" id="PF01225">
    <property type="entry name" value="Mur_ligase"/>
    <property type="match status" value="1"/>
</dbReference>
<feature type="domain" description="Mur ligase N-terminal catalytic" evidence="12">
    <location>
        <begin position="27"/>
        <end position="95"/>
    </location>
</feature>
<dbReference type="Proteomes" id="UP001241603">
    <property type="component" value="Unassembled WGS sequence"/>
</dbReference>
<evidence type="ECO:0000256" key="10">
    <source>
        <dbReference type="HAMAP-Rule" id="MF_02019"/>
    </source>
</evidence>
<evidence type="ECO:0000256" key="2">
    <source>
        <dbReference type="ARBA" id="ARBA00022598"/>
    </source>
</evidence>
<dbReference type="NCBIfam" id="TIGR01143">
    <property type="entry name" value="murF"/>
    <property type="match status" value="1"/>
</dbReference>
<feature type="binding site" evidence="10">
    <location>
        <begin position="115"/>
        <end position="121"/>
    </location>
    <ligand>
        <name>ATP</name>
        <dbReference type="ChEBI" id="CHEBI:30616"/>
    </ligand>
</feature>
<evidence type="ECO:0000259" key="14">
    <source>
        <dbReference type="Pfam" id="PF08245"/>
    </source>
</evidence>
<gene>
    <name evidence="10" type="primary">murF</name>
    <name evidence="15" type="ORF">QO014_004178</name>
</gene>
<comment type="subcellular location">
    <subcellularLocation>
        <location evidence="10 11">Cytoplasm</location>
    </subcellularLocation>
</comment>
<dbReference type="Pfam" id="PF08245">
    <property type="entry name" value="Mur_ligase_M"/>
    <property type="match status" value="1"/>
</dbReference>
<dbReference type="Pfam" id="PF02875">
    <property type="entry name" value="Mur_ligase_C"/>
    <property type="match status" value="1"/>
</dbReference>
<proteinExistence type="inferred from homology"/>
<feature type="domain" description="Mur ligase central" evidence="14">
    <location>
        <begin position="113"/>
        <end position="303"/>
    </location>
</feature>
<organism evidence="15 16">
    <name type="scientific">Kaistia dalseonensis</name>
    <dbReference type="NCBI Taxonomy" id="410840"/>
    <lineage>
        <taxon>Bacteria</taxon>
        <taxon>Pseudomonadati</taxon>
        <taxon>Pseudomonadota</taxon>
        <taxon>Alphaproteobacteria</taxon>
        <taxon>Hyphomicrobiales</taxon>
        <taxon>Kaistiaceae</taxon>
        <taxon>Kaistia</taxon>
    </lineage>
</organism>
<comment type="similarity">
    <text evidence="10">Belongs to the MurCDEF family. MurF subfamily.</text>
</comment>
<evidence type="ECO:0000256" key="6">
    <source>
        <dbReference type="ARBA" id="ARBA00022960"/>
    </source>
</evidence>
<evidence type="ECO:0000256" key="1">
    <source>
        <dbReference type="ARBA" id="ARBA00022490"/>
    </source>
</evidence>
<dbReference type="InterPro" id="IPR000713">
    <property type="entry name" value="Mur_ligase_N"/>
</dbReference>
<dbReference type="Gene3D" id="3.90.190.20">
    <property type="entry name" value="Mur ligase, C-terminal domain"/>
    <property type="match status" value="1"/>
</dbReference>
<keyword evidence="3 10" id="KW-0132">Cell division</keyword>
<dbReference type="RefSeq" id="WP_266350660.1">
    <property type="nucleotide sequence ID" value="NZ_JAPKNG010000006.1"/>
</dbReference>
<dbReference type="Gene3D" id="3.40.1190.10">
    <property type="entry name" value="Mur-like, catalytic domain"/>
    <property type="match status" value="1"/>
</dbReference>
<dbReference type="GO" id="GO:0016874">
    <property type="term" value="F:ligase activity"/>
    <property type="evidence" value="ECO:0007669"/>
    <property type="project" value="UniProtKB-KW"/>
</dbReference>
<evidence type="ECO:0000256" key="5">
    <source>
        <dbReference type="ARBA" id="ARBA00022840"/>
    </source>
</evidence>
<comment type="pathway">
    <text evidence="10 11">Cell wall biogenesis; peptidoglycan biosynthesis.</text>
</comment>
<dbReference type="NCBIfam" id="NF010693">
    <property type="entry name" value="PRK14093.1"/>
    <property type="match status" value="1"/>
</dbReference>
<dbReference type="InterPro" id="IPR036615">
    <property type="entry name" value="Mur_ligase_C_dom_sf"/>
</dbReference>
<evidence type="ECO:0000259" key="12">
    <source>
        <dbReference type="Pfam" id="PF01225"/>
    </source>
</evidence>